<feature type="domain" description="GST C-terminal" evidence="2">
    <location>
        <begin position="84"/>
        <end position="211"/>
    </location>
</feature>
<dbReference type="Pfam" id="PF00043">
    <property type="entry name" value="GST_C"/>
    <property type="match status" value="1"/>
</dbReference>
<reference evidence="3" key="2">
    <citation type="submission" date="2021-03" db="EMBL/GenBank/DDBJ databases">
        <authorList>
            <person name="Cao W."/>
        </authorList>
    </citation>
    <scope>NUCLEOTIDE SEQUENCE</scope>
    <source>
        <strain evidence="3">110414</strain>
    </source>
</reference>
<dbReference type="EMBL" id="JAGKTC010000001">
    <property type="protein sequence ID" value="MBP3984140.1"/>
    <property type="molecule type" value="Genomic_DNA"/>
</dbReference>
<sequence>MILVGMFDSPYVRRVAISAAQLGFDFEHRNWSVGKDAALIRQFHPQGRVPVLVLDDGEALTESAIILDHLDQMAGPQRALLPASGKERRDAQKLVALAVGALDKGIQLVYERIFRPAEKHHAPWLQRCRSQAEASLAELDAACAAREGRDWLVGDAITQADITLACVVTYLRDAVPFDLAPFPALQARVSRYEALPLFARFYLPFDAPNPS</sequence>
<evidence type="ECO:0000259" key="2">
    <source>
        <dbReference type="PROSITE" id="PS50405"/>
    </source>
</evidence>
<dbReference type="AlphaFoldDB" id="A0A940X1P2"/>
<dbReference type="GO" id="GO:0016034">
    <property type="term" value="F:maleylacetoacetate isomerase activity"/>
    <property type="evidence" value="ECO:0007669"/>
    <property type="project" value="TreeGrafter"/>
</dbReference>
<dbReference type="SFLD" id="SFLDS00019">
    <property type="entry name" value="Glutathione_Transferase_(cytos"/>
    <property type="match status" value="1"/>
</dbReference>
<evidence type="ECO:0000313" key="3">
    <source>
        <dbReference type="EMBL" id="MBP3984140.1"/>
    </source>
</evidence>
<organism evidence="3 4">
    <name type="scientific">Pseudoxanthomonas helianthi</name>
    <dbReference type="NCBI Taxonomy" id="1453541"/>
    <lineage>
        <taxon>Bacteria</taxon>
        <taxon>Pseudomonadati</taxon>
        <taxon>Pseudomonadota</taxon>
        <taxon>Gammaproteobacteria</taxon>
        <taxon>Lysobacterales</taxon>
        <taxon>Lysobacteraceae</taxon>
        <taxon>Pseudoxanthomonas</taxon>
    </lineage>
</organism>
<dbReference type="SUPFAM" id="SSF52833">
    <property type="entry name" value="Thioredoxin-like"/>
    <property type="match status" value="1"/>
</dbReference>
<dbReference type="GO" id="GO:0004364">
    <property type="term" value="F:glutathione transferase activity"/>
    <property type="evidence" value="ECO:0007669"/>
    <property type="project" value="TreeGrafter"/>
</dbReference>
<name>A0A940X1P2_9GAMM</name>
<dbReference type="GO" id="GO:0006749">
    <property type="term" value="P:glutathione metabolic process"/>
    <property type="evidence" value="ECO:0007669"/>
    <property type="project" value="TreeGrafter"/>
</dbReference>
<keyword evidence="4" id="KW-1185">Reference proteome</keyword>
<dbReference type="Pfam" id="PF13417">
    <property type="entry name" value="GST_N_3"/>
    <property type="match status" value="1"/>
</dbReference>
<evidence type="ECO:0000313" key="4">
    <source>
        <dbReference type="Proteomes" id="UP000673447"/>
    </source>
</evidence>
<feature type="domain" description="GST N-terminal" evidence="1">
    <location>
        <begin position="1"/>
        <end position="78"/>
    </location>
</feature>
<dbReference type="GO" id="GO:0006559">
    <property type="term" value="P:L-phenylalanine catabolic process"/>
    <property type="evidence" value="ECO:0007669"/>
    <property type="project" value="TreeGrafter"/>
</dbReference>
<dbReference type="InterPro" id="IPR036249">
    <property type="entry name" value="Thioredoxin-like_sf"/>
</dbReference>
<dbReference type="PANTHER" id="PTHR42673:SF21">
    <property type="entry name" value="GLUTATHIONE S-TRANSFERASE YFCF"/>
    <property type="match status" value="1"/>
</dbReference>
<dbReference type="PROSITE" id="PS50405">
    <property type="entry name" value="GST_CTER"/>
    <property type="match status" value="1"/>
</dbReference>
<comment type="caution">
    <text evidence="3">The sequence shown here is derived from an EMBL/GenBank/DDBJ whole genome shotgun (WGS) entry which is preliminary data.</text>
</comment>
<dbReference type="InterPro" id="IPR010987">
    <property type="entry name" value="Glutathione-S-Trfase_C-like"/>
</dbReference>
<dbReference type="RefSeq" id="WP_210535926.1">
    <property type="nucleotide sequence ID" value="NZ_JAGKTC010000001.1"/>
</dbReference>
<evidence type="ECO:0000259" key="1">
    <source>
        <dbReference type="PROSITE" id="PS50404"/>
    </source>
</evidence>
<dbReference type="CDD" id="cd03205">
    <property type="entry name" value="GST_C_6"/>
    <property type="match status" value="1"/>
</dbReference>
<dbReference type="PROSITE" id="PS50404">
    <property type="entry name" value="GST_NTER"/>
    <property type="match status" value="1"/>
</dbReference>
<dbReference type="SFLD" id="SFLDG00358">
    <property type="entry name" value="Main_(cytGST)"/>
    <property type="match status" value="1"/>
</dbReference>
<accession>A0A940X1P2</accession>
<proteinExistence type="predicted"/>
<dbReference type="InterPro" id="IPR036282">
    <property type="entry name" value="Glutathione-S-Trfase_C_sf"/>
</dbReference>
<dbReference type="InterPro" id="IPR040079">
    <property type="entry name" value="Glutathione_S-Trfase"/>
</dbReference>
<dbReference type="Proteomes" id="UP000673447">
    <property type="component" value="Unassembled WGS sequence"/>
</dbReference>
<dbReference type="InterPro" id="IPR004045">
    <property type="entry name" value="Glutathione_S-Trfase_N"/>
</dbReference>
<dbReference type="Gene3D" id="1.20.1050.10">
    <property type="match status" value="1"/>
</dbReference>
<dbReference type="CDD" id="cd00570">
    <property type="entry name" value="GST_N_family"/>
    <property type="match status" value="1"/>
</dbReference>
<dbReference type="SUPFAM" id="SSF47616">
    <property type="entry name" value="GST C-terminal domain-like"/>
    <property type="match status" value="1"/>
</dbReference>
<protein>
    <submittedName>
        <fullName evidence="3">Glutathione S-transferase family protein</fullName>
    </submittedName>
</protein>
<dbReference type="Gene3D" id="3.40.30.10">
    <property type="entry name" value="Glutaredoxin"/>
    <property type="match status" value="1"/>
</dbReference>
<dbReference type="InterPro" id="IPR004046">
    <property type="entry name" value="GST_C"/>
</dbReference>
<reference evidence="3" key="1">
    <citation type="journal article" date="2016" name="Int. J. Syst. Evol. Microbiol.">
        <title>Pseudoxanthomonas helianthi sp. nov., isolated from roots of Jerusalem artichoke (Helianthus tuberosus).</title>
        <authorList>
            <person name="Kittiwongwattana C."/>
            <person name="Thawai C."/>
        </authorList>
    </citation>
    <scope>NUCLEOTIDE SEQUENCE</scope>
    <source>
        <strain evidence="3">110414</strain>
    </source>
</reference>
<dbReference type="PANTHER" id="PTHR42673">
    <property type="entry name" value="MALEYLACETOACETATE ISOMERASE"/>
    <property type="match status" value="1"/>
</dbReference>
<gene>
    <name evidence="3" type="ORF">J5837_06825</name>
</gene>